<dbReference type="InterPro" id="IPR045170">
    <property type="entry name" value="MTOX"/>
</dbReference>
<evidence type="ECO:0000256" key="3">
    <source>
        <dbReference type="ARBA" id="ARBA00022827"/>
    </source>
</evidence>
<keyword evidence="3" id="KW-0274">FAD</keyword>
<gene>
    <name evidence="6" type="ORF">JO380_002355</name>
</gene>
<dbReference type="PANTHER" id="PTHR10961:SF7">
    <property type="entry name" value="FAD DEPENDENT OXIDOREDUCTASE DOMAIN-CONTAINING PROTEIN"/>
    <property type="match status" value="1"/>
</dbReference>
<evidence type="ECO:0000256" key="2">
    <source>
        <dbReference type="ARBA" id="ARBA00022630"/>
    </source>
</evidence>
<dbReference type="EC" id="1.5.3.1" evidence="6"/>
<dbReference type="GO" id="GO:0008115">
    <property type="term" value="F:sarcosine oxidase activity"/>
    <property type="evidence" value="ECO:0007669"/>
    <property type="project" value="UniProtKB-EC"/>
</dbReference>
<protein>
    <submittedName>
        <fullName evidence="6">Sarcosine oxidase</fullName>
        <ecNumber evidence="6">1.5.3.1</ecNumber>
    </submittedName>
</protein>
<evidence type="ECO:0000256" key="4">
    <source>
        <dbReference type="ARBA" id="ARBA00023002"/>
    </source>
</evidence>
<dbReference type="SUPFAM" id="SSF51905">
    <property type="entry name" value="FAD/NAD(P)-binding domain"/>
    <property type="match status" value="1"/>
</dbReference>
<keyword evidence="7" id="KW-1185">Reference proteome</keyword>
<dbReference type="Gene3D" id="3.50.50.60">
    <property type="entry name" value="FAD/NAD(P)-binding domain"/>
    <property type="match status" value="1"/>
</dbReference>
<dbReference type="InterPro" id="IPR006076">
    <property type="entry name" value="FAD-dep_OxRdtase"/>
</dbReference>
<evidence type="ECO:0000313" key="7">
    <source>
        <dbReference type="Proteomes" id="UP001240250"/>
    </source>
</evidence>
<dbReference type="PANTHER" id="PTHR10961">
    <property type="entry name" value="PEROXISOMAL SARCOSINE OXIDASE"/>
    <property type="match status" value="1"/>
</dbReference>
<dbReference type="Pfam" id="PF01266">
    <property type="entry name" value="DAO"/>
    <property type="match status" value="1"/>
</dbReference>
<feature type="domain" description="FAD dependent oxidoreductase" evidence="5">
    <location>
        <begin position="6"/>
        <end position="374"/>
    </location>
</feature>
<dbReference type="RefSeq" id="WP_070320870.1">
    <property type="nucleotide sequence ID" value="NZ_JAUSVM010000001.1"/>
</dbReference>
<dbReference type="Proteomes" id="UP001240250">
    <property type="component" value="Unassembled WGS sequence"/>
</dbReference>
<reference evidence="6 7" key="1">
    <citation type="submission" date="2023-07" db="EMBL/GenBank/DDBJ databases">
        <title>Sequencing the genomes of 1000 actinobacteria strains.</title>
        <authorList>
            <person name="Klenk H.-P."/>
        </authorList>
    </citation>
    <scope>NUCLEOTIDE SEQUENCE [LARGE SCALE GENOMIC DNA]</scope>
    <source>
        <strain evidence="6 7">DSM 14785</strain>
    </source>
</reference>
<evidence type="ECO:0000313" key="6">
    <source>
        <dbReference type="EMBL" id="MDQ0425974.1"/>
    </source>
</evidence>
<keyword evidence="4 6" id="KW-0560">Oxidoreductase</keyword>
<dbReference type="SUPFAM" id="SSF54373">
    <property type="entry name" value="FAD-linked reductases, C-terminal domain"/>
    <property type="match status" value="1"/>
</dbReference>
<proteinExistence type="predicted"/>
<comment type="cofactor">
    <cofactor evidence="1">
        <name>FAD</name>
        <dbReference type="ChEBI" id="CHEBI:57692"/>
    </cofactor>
</comment>
<dbReference type="EMBL" id="JAUSVM010000001">
    <property type="protein sequence ID" value="MDQ0425974.1"/>
    <property type="molecule type" value="Genomic_DNA"/>
</dbReference>
<evidence type="ECO:0000256" key="1">
    <source>
        <dbReference type="ARBA" id="ARBA00001974"/>
    </source>
</evidence>
<dbReference type="InterPro" id="IPR036188">
    <property type="entry name" value="FAD/NAD-bd_sf"/>
</dbReference>
<organism evidence="6 7">
    <name type="scientific">Cellulomonas iranensis</name>
    <dbReference type="NCBI Taxonomy" id="76862"/>
    <lineage>
        <taxon>Bacteria</taxon>
        <taxon>Bacillati</taxon>
        <taxon>Actinomycetota</taxon>
        <taxon>Actinomycetes</taxon>
        <taxon>Micrococcales</taxon>
        <taxon>Cellulomonadaceae</taxon>
        <taxon>Cellulomonas</taxon>
    </lineage>
</organism>
<evidence type="ECO:0000259" key="5">
    <source>
        <dbReference type="Pfam" id="PF01266"/>
    </source>
</evidence>
<comment type="caution">
    <text evidence="6">The sequence shown here is derived from an EMBL/GenBank/DDBJ whole genome shotgun (WGS) entry which is preliminary data.</text>
</comment>
<accession>A0ABU0GKU3</accession>
<sequence length="410" mass="43220">MTEHVDHVVVGGGVMGSAAAWHLARRGRDVVLLERFAPGHVHGASHGASRIYRTTYSEPVYLDLAQEALRWWRELEAAAGVALLEITGGVSHAHPGTAAAARAEAVAAAFAARGIAHTWLTPDAAAERWPGLRFEGRVLHETATAGRLHADRAVTALQRAAATHSADVRHEAPVRHLEPVPGGVRVVTRHGDLVARRVVVTVGAWSAGLVGPLLGGPFAGSRTGPPVRPEDVLPLVVTQEQPAHLAARDPALLATWPSFTHDPGPDAGWPSGVYGLVTPGEGVKVGFHGVGPVTDPDRRTYRPEPTQLAALREYVRTWLPGLDPDDLAPVSCTYTTTPDHDFVLDRRGPLVVGAGFSGHGFKFAPAVGRVLADLATGDAPGPAPFALARFARPRPVPARPARAAVPTPRG</sequence>
<name>A0ABU0GKU3_9CELL</name>
<keyword evidence="2" id="KW-0285">Flavoprotein</keyword>
<dbReference type="Gene3D" id="3.30.9.10">
    <property type="entry name" value="D-Amino Acid Oxidase, subunit A, domain 2"/>
    <property type="match status" value="1"/>
</dbReference>